<dbReference type="SUPFAM" id="SSF48498">
    <property type="entry name" value="Tetracyclin repressor-like, C-terminal domain"/>
    <property type="match status" value="1"/>
</dbReference>
<evidence type="ECO:0000259" key="3">
    <source>
        <dbReference type="PROSITE" id="PS50977"/>
    </source>
</evidence>
<dbReference type="PROSITE" id="PS50977">
    <property type="entry name" value="HTH_TETR_2"/>
    <property type="match status" value="1"/>
</dbReference>
<dbReference type="PRINTS" id="PR00455">
    <property type="entry name" value="HTHTETR"/>
</dbReference>
<accession>A0A841RGF6</accession>
<keyword evidence="5" id="KW-1185">Reference proteome</keyword>
<dbReference type="InterPro" id="IPR036271">
    <property type="entry name" value="Tet_transcr_reg_TetR-rel_C_sf"/>
</dbReference>
<sequence length="219" mass="25380">MKKRMIYQVDETREKILAAAEKLFLEKGFFEAQIKDIAEKAGLSRNSVYRYYRDKSDLALTIIEKSLSRFEKTLLKRFEALAEDKSKSGLDKLKEAIRLTWIEGEQTLEGKLMAEFDAYYSGTRLTDDLKKKFILFDKPEYFQRLITLIERGKEDGSIRKDIDSHLAFVTILNGVRALNQRIILRGDVLVETTEGETDKMPDLLLDLLIDGLRNRSNCK</sequence>
<evidence type="ECO:0000313" key="5">
    <source>
        <dbReference type="Proteomes" id="UP000587760"/>
    </source>
</evidence>
<dbReference type="PANTHER" id="PTHR30055">
    <property type="entry name" value="HTH-TYPE TRANSCRIPTIONAL REGULATOR RUTR"/>
    <property type="match status" value="1"/>
</dbReference>
<proteinExistence type="predicted"/>
<feature type="DNA-binding region" description="H-T-H motif" evidence="2">
    <location>
        <begin position="33"/>
        <end position="52"/>
    </location>
</feature>
<evidence type="ECO:0000256" key="1">
    <source>
        <dbReference type="ARBA" id="ARBA00023125"/>
    </source>
</evidence>
<dbReference type="PANTHER" id="PTHR30055:SF226">
    <property type="entry name" value="HTH-TYPE TRANSCRIPTIONAL REGULATOR PKSA"/>
    <property type="match status" value="1"/>
</dbReference>
<dbReference type="AlphaFoldDB" id="A0A841RGF6"/>
<reference evidence="4 5" key="1">
    <citation type="submission" date="2020-08" db="EMBL/GenBank/DDBJ databases">
        <title>Genomic Encyclopedia of Type Strains, Phase IV (KMG-IV): sequencing the most valuable type-strain genomes for metagenomic binning, comparative biology and taxonomic classification.</title>
        <authorList>
            <person name="Goeker M."/>
        </authorList>
    </citation>
    <scope>NUCLEOTIDE SEQUENCE [LARGE SCALE GENOMIC DNA]</scope>
    <source>
        <strain evidence="4 5">DSM 2461</strain>
    </source>
</reference>
<dbReference type="GO" id="GO:0003700">
    <property type="term" value="F:DNA-binding transcription factor activity"/>
    <property type="evidence" value="ECO:0007669"/>
    <property type="project" value="TreeGrafter"/>
</dbReference>
<evidence type="ECO:0000313" key="4">
    <source>
        <dbReference type="EMBL" id="MBB6482471.1"/>
    </source>
</evidence>
<evidence type="ECO:0000256" key="2">
    <source>
        <dbReference type="PROSITE-ProRule" id="PRU00335"/>
    </source>
</evidence>
<protein>
    <submittedName>
        <fullName evidence="4">AcrR family transcriptional regulator</fullName>
    </submittedName>
</protein>
<dbReference type="RefSeq" id="WP_184748709.1">
    <property type="nucleotide sequence ID" value="NZ_JACHGJ010000012.1"/>
</dbReference>
<dbReference type="SUPFAM" id="SSF46689">
    <property type="entry name" value="Homeodomain-like"/>
    <property type="match status" value="1"/>
</dbReference>
<comment type="caution">
    <text evidence="4">The sequence shown here is derived from an EMBL/GenBank/DDBJ whole genome shotgun (WGS) entry which is preliminary data.</text>
</comment>
<dbReference type="GO" id="GO:0000976">
    <property type="term" value="F:transcription cis-regulatory region binding"/>
    <property type="evidence" value="ECO:0007669"/>
    <property type="project" value="TreeGrafter"/>
</dbReference>
<dbReference type="Gene3D" id="1.10.357.10">
    <property type="entry name" value="Tetracycline Repressor, domain 2"/>
    <property type="match status" value="1"/>
</dbReference>
<gene>
    <name evidence="4" type="ORF">HNR50_004170</name>
</gene>
<keyword evidence="1 2" id="KW-0238">DNA-binding</keyword>
<dbReference type="InterPro" id="IPR009057">
    <property type="entry name" value="Homeodomain-like_sf"/>
</dbReference>
<name>A0A841RGF6_9SPIO</name>
<dbReference type="InterPro" id="IPR050109">
    <property type="entry name" value="HTH-type_TetR-like_transc_reg"/>
</dbReference>
<dbReference type="InterPro" id="IPR001647">
    <property type="entry name" value="HTH_TetR"/>
</dbReference>
<organism evidence="4 5">
    <name type="scientific">Spirochaeta isovalerica</name>
    <dbReference type="NCBI Taxonomy" id="150"/>
    <lineage>
        <taxon>Bacteria</taxon>
        <taxon>Pseudomonadati</taxon>
        <taxon>Spirochaetota</taxon>
        <taxon>Spirochaetia</taxon>
        <taxon>Spirochaetales</taxon>
        <taxon>Spirochaetaceae</taxon>
        <taxon>Spirochaeta</taxon>
    </lineage>
</organism>
<dbReference type="EMBL" id="JACHGJ010000012">
    <property type="protein sequence ID" value="MBB6482471.1"/>
    <property type="molecule type" value="Genomic_DNA"/>
</dbReference>
<dbReference type="Proteomes" id="UP000587760">
    <property type="component" value="Unassembled WGS sequence"/>
</dbReference>
<feature type="domain" description="HTH tetR-type" evidence="3">
    <location>
        <begin position="10"/>
        <end position="70"/>
    </location>
</feature>
<dbReference type="Pfam" id="PF00440">
    <property type="entry name" value="TetR_N"/>
    <property type="match status" value="1"/>
</dbReference>